<comment type="caution">
    <text evidence="2">The sequence shown here is derived from an EMBL/GenBank/DDBJ whole genome shotgun (WGS) entry which is preliminary data.</text>
</comment>
<dbReference type="GO" id="GO:0016740">
    <property type="term" value="F:transferase activity"/>
    <property type="evidence" value="ECO:0007669"/>
    <property type="project" value="UniProtKB-KW"/>
</dbReference>
<reference evidence="2 3" key="2">
    <citation type="submission" date="2019-04" db="EMBL/GenBank/DDBJ databases">
        <title>The genome sequence of big-headed turtle.</title>
        <authorList>
            <person name="Gong S."/>
        </authorList>
    </citation>
    <scope>NUCLEOTIDE SEQUENCE [LARGE SCALE GENOMIC DNA]</scope>
    <source>
        <strain evidence="2">DO16091913</strain>
        <tissue evidence="2">Muscle</tissue>
    </source>
</reference>
<proteinExistence type="predicted"/>
<reference evidence="2 3" key="1">
    <citation type="submission" date="2019-04" db="EMBL/GenBank/DDBJ databases">
        <title>Draft genome of the big-headed turtle Platysternon megacephalum.</title>
        <authorList>
            <person name="Gong S."/>
        </authorList>
    </citation>
    <scope>NUCLEOTIDE SEQUENCE [LARGE SCALE GENOMIC DNA]</scope>
    <source>
        <strain evidence="2">DO16091913</strain>
        <tissue evidence="2">Muscle</tissue>
    </source>
</reference>
<feature type="region of interest" description="Disordered" evidence="1">
    <location>
        <begin position="61"/>
        <end position="106"/>
    </location>
</feature>
<evidence type="ECO:0000313" key="2">
    <source>
        <dbReference type="EMBL" id="TFJ98958.1"/>
    </source>
</evidence>
<accession>A0A4D9DPE2</accession>
<name>A0A4D9DPE2_9SAUR</name>
<protein>
    <submittedName>
        <fullName evidence="2">Diamine acetyltransferase 2-like</fullName>
    </submittedName>
</protein>
<sequence length="106" mass="10780">MLSDFRAEALGSGHFSAPGRAGGCPQATPIMQAPLIPANRAEAPEPRAARGLLVRVPGRIRSSLLPSPGPPATEERSVAASQGEGWRGPEHTPAGVPGCLAGQPSL</sequence>
<organism evidence="2 3">
    <name type="scientific">Platysternon megacephalum</name>
    <name type="common">big-headed turtle</name>
    <dbReference type="NCBI Taxonomy" id="55544"/>
    <lineage>
        <taxon>Eukaryota</taxon>
        <taxon>Metazoa</taxon>
        <taxon>Chordata</taxon>
        <taxon>Craniata</taxon>
        <taxon>Vertebrata</taxon>
        <taxon>Euteleostomi</taxon>
        <taxon>Archelosauria</taxon>
        <taxon>Testudinata</taxon>
        <taxon>Testudines</taxon>
        <taxon>Cryptodira</taxon>
        <taxon>Durocryptodira</taxon>
        <taxon>Testudinoidea</taxon>
        <taxon>Platysternidae</taxon>
        <taxon>Platysternon</taxon>
    </lineage>
</organism>
<evidence type="ECO:0000313" key="3">
    <source>
        <dbReference type="Proteomes" id="UP000297703"/>
    </source>
</evidence>
<dbReference type="AlphaFoldDB" id="A0A4D9DPE2"/>
<gene>
    <name evidence="2" type="ORF">DR999_PMT19056</name>
</gene>
<keyword evidence="2" id="KW-0808">Transferase</keyword>
<dbReference type="EMBL" id="QXTE01000358">
    <property type="protein sequence ID" value="TFJ98958.1"/>
    <property type="molecule type" value="Genomic_DNA"/>
</dbReference>
<dbReference type="Proteomes" id="UP000297703">
    <property type="component" value="Unassembled WGS sequence"/>
</dbReference>
<evidence type="ECO:0000256" key="1">
    <source>
        <dbReference type="SAM" id="MobiDB-lite"/>
    </source>
</evidence>
<keyword evidence="3" id="KW-1185">Reference proteome</keyword>